<evidence type="ECO:0000256" key="2">
    <source>
        <dbReference type="ARBA" id="ARBA00001946"/>
    </source>
</evidence>
<protein>
    <submittedName>
        <fullName evidence="11">Peptidase M29 aminopeptidase II</fullName>
    </submittedName>
</protein>
<evidence type="ECO:0000256" key="3">
    <source>
        <dbReference type="ARBA" id="ARBA00001947"/>
    </source>
</evidence>
<comment type="cofactor">
    <cofactor evidence="2">
        <name>Mg(2+)</name>
        <dbReference type="ChEBI" id="CHEBI:18420"/>
    </cofactor>
</comment>
<dbReference type="GO" id="GO:0046872">
    <property type="term" value="F:metal ion binding"/>
    <property type="evidence" value="ECO:0007669"/>
    <property type="project" value="UniProtKB-KW"/>
</dbReference>
<accession>M0E3P9</accession>
<evidence type="ECO:0000313" key="12">
    <source>
        <dbReference type="Proteomes" id="UP000011514"/>
    </source>
</evidence>
<evidence type="ECO:0000256" key="8">
    <source>
        <dbReference type="ARBA" id="ARBA00022801"/>
    </source>
</evidence>
<dbReference type="eggNOG" id="arCOG01889">
    <property type="taxonomic scope" value="Archaea"/>
</dbReference>
<keyword evidence="12" id="KW-1185">Reference proteome</keyword>
<evidence type="ECO:0000256" key="9">
    <source>
        <dbReference type="ARBA" id="ARBA00023049"/>
    </source>
</evidence>
<comment type="caution">
    <text evidence="11">The sequence shown here is derived from an EMBL/GenBank/DDBJ whole genome shotgun (WGS) entry which is preliminary data.</text>
</comment>
<dbReference type="InterPro" id="IPR035097">
    <property type="entry name" value="M29_N-terminal"/>
</dbReference>
<dbReference type="OrthoDB" id="145069at2157"/>
<comment type="cofactor">
    <cofactor evidence="1">
        <name>Co(2+)</name>
        <dbReference type="ChEBI" id="CHEBI:48828"/>
    </cofactor>
</comment>
<dbReference type="GO" id="GO:0008237">
    <property type="term" value="F:metallopeptidase activity"/>
    <property type="evidence" value="ECO:0007669"/>
    <property type="project" value="UniProtKB-KW"/>
</dbReference>
<name>M0E3P9_9EURY</name>
<keyword evidence="8" id="KW-0378">Hydrolase</keyword>
<keyword evidence="5 11" id="KW-0031">Aminopeptidase</keyword>
<dbReference type="STRING" id="1227484.C471_07370"/>
<organism evidence="11 12">
    <name type="scientific">Halorubrum saccharovorum DSM 1137</name>
    <dbReference type="NCBI Taxonomy" id="1227484"/>
    <lineage>
        <taxon>Archaea</taxon>
        <taxon>Methanobacteriati</taxon>
        <taxon>Methanobacteriota</taxon>
        <taxon>Stenosarchaea group</taxon>
        <taxon>Halobacteria</taxon>
        <taxon>Halobacteriales</taxon>
        <taxon>Haloferacaceae</taxon>
        <taxon>Halorubrum</taxon>
    </lineage>
</organism>
<keyword evidence="7" id="KW-0479">Metal-binding</keyword>
<sequence>MDERVREHAAVLVDWSARVEAGDDVVVSVAEDAHELGVAVAEALGERGANVTTLYGSAEVSRAYLKGAEAGSEGGDGDGDDGDDGDGAPSFDDDPAVERALFEAADAYLRIGGGRNTTASADVASETRQAYAKARQGVREARMDTDWVSTVHPTRSLAQQAGMAYEEYREFVYDAVLRDWEALADEMAAMKDALDRGDEVRIVTERDDAPDTDISMSIAGRTAVNSAASVAYDSHNLPSGEVFTAPYDTEGEAFFDVPMTIDATRVRDVHLVFEDGEVVDFSAGAGEGALASVLDTDAGARRLGELGIGMNRGIDRFTDSILFDEKMGDTVHLAVGRAYDACLPEGESGNDSAVHVDMISDVSEDSRLEIDGEVVQRNGTFRWEDGFEG</sequence>
<evidence type="ECO:0000313" key="11">
    <source>
        <dbReference type="EMBL" id="ELZ40984.1"/>
    </source>
</evidence>
<proteinExistence type="inferred from homology"/>
<dbReference type="InterPro" id="IPR000787">
    <property type="entry name" value="Peptidase_M29"/>
</dbReference>
<feature type="region of interest" description="Disordered" evidence="10">
    <location>
        <begin position="69"/>
        <end position="94"/>
    </location>
</feature>
<dbReference type="SUPFAM" id="SSF144052">
    <property type="entry name" value="Thermophilic metalloprotease-like"/>
    <property type="match status" value="1"/>
</dbReference>
<dbReference type="PRINTS" id="PR00919">
    <property type="entry name" value="THERMOPTASE"/>
</dbReference>
<dbReference type="PANTHER" id="PTHR34448:SF1">
    <property type="entry name" value="BLL6088 PROTEIN"/>
    <property type="match status" value="1"/>
</dbReference>
<dbReference type="PATRIC" id="fig|1227484.4.peg.1501"/>
<comment type="cofactor">
    <cofactor evidence="3">
        <name>Zn(2+)</name>
        <dbReference type="ChEBI" id="CHEBI:29105"/>
    </cofactor>
</comment>
<feature type="compositionally biased region" description="Acidic residues" evidence="10">
    <location>
        <begin position="75"/>
        <end position="94"/>
    </location>
</feature>
<evidence type="ECO:0000256" key="1">
    <source>
        <dbReference type="ARBA" id="ARBA00001941"/>
    </source>
</evidence>
<reference evidence="11 12" key="1">
    <citation type="journal article" date="2014" name="PLoS Genet.">
        <title>Phylogenetically driven sequencing of extremely halophilic archaea reveals strategies for static and dynamic osmo-response.</title>
        <authorList>
            <person name="Becker E.A."/>
            <person name="Seitzer P.M."/>
            <person name="Tritt A."/>
            <person name="Larsen D."/>
            <person name="Krusor M."/>
            <person name="Yao A.I."/>
            <person name="Wu D."/>
            <person name="Madern D."/>
            <person name="Eisen J.A."/>
            <person name="Darling A.E."/>
            <person name="Facciotti M.T."/>
        </authorList>
    </citation>
    <scope>NUCLEOTIDE SEQUENCE [LARGE SCALE GENOMIC DNA]</scope>
    <source>
        <strain evidence="11 12">DSM 1137</strain>
    </source>
</reference>
<dbReference type="AlphaFoldDB" id="M0E3P9"/>
<keyword evidence="6" id="KW-0645">Protease</keyword>
<dbReference type="GO" id="GO:0004177">
    <property type="term" value="F:aminopeptidase activity"/>
    <property type="evidence" value="ECO:0007669"/>
    <property type="project" value="UniProtKB-KW"/>
</dbReference>
<evidence type="ECO:0000256" key="6">
    <source>
        <dbReference type="ARBA" id="ARBA00022670"/>
    </source>
</evidence>
<evidence type="ECO:0000256" key="4">
    <source>
        <dbReference type="ARBA" id="ARBA00008236"/>
    </source>
</evidence>
<keyword evidence="9" id="KW-0482">Metalloprotease</keyword>
<dbReference type="InterPro" id="IPR052170">
    <property type="entry name" value="M29_Exopeptidase"/>
</dbReference>
<evidence type="ECO:0000256" key="5">
    <source>
        <dbReference type="ARBA" id="ARBA00022438"/>
    </source>
</evidence>
<gene>
    <name evidence="11" type="ORF">C471_07370</name>
</gene>
<dbReference type="EMBL" id="AOJE01000021">
    <property type="protein sequence ID" value="ELZ40984.1"/>
    <property type="molecule type" value="Genomic_DNA"/>
</dbReference>
<dbReference type="GO" id="GO:0006508">
    <property type="term" value="P:proteolysis"/>
    <property type="evidence" value="ECO:0007669"/>
    <property type="project" value="UniProtKB-KW"/>
</dbReference>
<dbReference type="Gene3D" id="3.40.1830.10">
    <property type="entry name" value="Thermophilic metalloprotease (M29)"/>
    <property type="match status" value="1"/>
</dbReference>
<dbReference type="PANTHER" id="PTHR34448">
    <property type="entry name" value="AMINOPEPTIDASE"/>
    <property type="match status" value="1"/>
</dbReference>
<evidence type="ECO:0000256" key="7">
    <source>
        <dbReference type="ARBA" id="ARBA00022723"/>
    </source>
</evidence>
<evidence type="ECO:0000256" key="10">
    <source>
        <dbReference type="SAM" id="MobiDB-lite"/>
    </source>
</evidence>
<dbReference type="RefSeq" id="WP_004047640.1">
    <property type="nucleotide sequence ID" value="NZ_AOJE01000021.1"/>
</dbReference>
<comment type="similarity">
    <text evidence="4">Belongs to the peptidase M29 family.</text>
</comment>
<dbReference type="Pfam" id="PF02073">
    <property type="entry name" value="Peptidase_M29"/>
    <property type="match status" value="1"/>
</dbReference>
<dbReference type="Proteomes" id="UP000011514">
    <property type="component" value="Unassembled WGS sequence"/>
</dbReference>